<organism evidence="8 9">
    <name type="scientific">Leptospira saintgironsiae</name>
    <dbReference type="NCBI Taxonomy" id="2023183"/>
    <lineage>
        <taxon>Bacteria</taxon>
        <taxon>Pseudomonadati</taxon>
        <taxon>Spirochaetota</taxon>
        <taxon>Spirochaetia</taxon>
        <taxon>Leptospirales</taxon>
        <taxon>Leptospiraceae</taxon>
        <taxon>Leptospira</taxon>
    </lineage>
</organism>
<gene>
    <name evidence="8" type="ORF">CH362_16695</name>
</gene>
<dbReference type="Proteomes" id="UP000231926">
    <property type="component" value="Unassembled WGS sequence"/>
</dbReference>
<dbReference type="OrthoDB" id="343744at2"/>
<evidence type="ECO:0000259" key="7">
    <source>
        <dbReference type="Pfam" id="PF02687"/>
    </source>
</evidence>
<keyword evidence="3 6" id="KW-0812">Transmembrane</keyword>
<feature type="domain" description="ABC3 transporter permease C-terminal" evidence="7">
    <location>
        <begin position="248"/>
        <end position="371"/>
    </location>
</feature>
<reference evidence="8 9" key="1">
    <citation type="submission" date="2017-07" db="EMBL/GenBank/DDBJ databases">
        <title>Leptospira spp. isolated from tropical soils.</title>
        <authorList>
            <person name="Thibeaux R."/>
            <person name="Iraola G."/>
            <person name="Ferres I."/>
            <person name="Bierque E."/>
            <person name="Girault D."/>
            <person name="Soupe-Gilbert M.-E."/>
            <person name="Picardeau M."/>
            <person name="Goarant C."/>
        </authorList>
    </citation>
    <scope>NUCLEOTIDE SEQUENCE [LARGE SCALE GENOMIC DNA]</scope>
    <source>
        <strain evidence="8 9">FH4-C-A2</strain>
    </source>
</reference>
<feature type="transmembrane region" description="Helical" evidence="6">
    <location>
        <begin position="291"/>
        <end position="318"/>
    </location>
</feature>
<name>A0A2M9Y8N6_9LEPT</name>
<dbReference type="RefSeq" id="WP_100711459.1">
    <property type="nucleotide sequence ID" value="NZ_NPDR01000009.1"/>
</dbReference>
<feature type="domain" description="ABC3 transporter permease C-terminal" evidence="7">
    <location>
        <begin position="715"/>
        <end position="829"/>
    </location>
</feature>
<feature type="transmembrane region" description="Helical" evidence="6">
    <location>
        <begin position="390"/>
        <end position="411"/>
    </location>
</feature>
<feature type="transmembrane region" description="Helical" evidence="6">
    <location>
        <begin position="473"/>
        <end position="491"/>
    </location>
</feature>
<keyword evidence="5 6" id="KW-0472">Membrane</keyword>
<evidence type="ECO:0000256" key="6">
    <source>
        <dbReference type="SAM" id="Phobius"/>
    </source>
</evidence>
<dbReference type="GO" id="GO:0005886">
    <property type="term" value="C:plasma membrane"/>
    <property type="evidence" value="ECO:0007669"/>
    <property type="project" value="UniProtKB-SubCell"/>
</dbReference>
<dbReference type="Pfam" id="PF02687">
    <property type="entry name" value="FtsX"/>
    <property type="match status" value="2"/>
</dbReference>
<protein>
    <submittedName>
        <fullName evidence="8">ABC transporter permease</fullName>
    </submittedName>
</protein>
<feature type="transmembrane region" description="Helical" evidence="6">
    <location>
        <begin position="338"/>
        <end position="364"/>
    </location>
</feature>
<feature type="transmembrane region" description="Helical" evidence="6">
    <location>
        <begin position="246"/>
        <end position="270"/>
    </location>
</feature>
<dbReference type="AlphaFoldDB" id="A0A2M9Y8N6"/>
<feature type="transmembrane region" description="Helical" evidence="6">
    <location>
        <begin position="417"/>
        <end position="439"/>
    </location>
</feature>
<evidence type="ECO:0000256" key="1">
    <source>
        <dbReference type="ARBA" id="ARBA00004651"/>
    </source>
</evidence>
<keyword evidence="2" id="KW-1003">Cell membrane</keyword>
<evidence type="ECO:0000313" key="8">
    <source>
        <dbReference type="EMBL" id="PJZ47931.1"/>
    </source>
</evidence>
<comment type="caution">
    <text evidence="8">The sequence shown here is derived from an EMBL/GenBank/DDBJ whole genome shotgun (WGS) entry which is preliminary data.</text>
</comment>
<evidence type="ECO:0000256" key="5">
    <source>
        <dbReference type="ARBA" id="ARBA00023136"/>
    </source>
</evidence>
<feature type="transmembrane region" description="Helical" evidence="6">
    <location>
        <begin position="713"/>
        <end position="732"/>
    </location>
</feature>
<evidence type="ECO:0000256" key="2">
    <source>
        <dbReference type="ARBA" id="ARBA00022475"/>
    </source>
</evidence>
<dbReference type="EMBL" id="NPDR01000009">
    <property type="protein sequence ID" value="PJZ47931.1"/>
    <property type="molecule type" value="Genomic_DNA"/>
</dbReference>
<accession>A0A2M9Y8N6</accession>
<keyword evidence="4 6" id="KW-1133">Transmembrane helix</keyword>
<dbReference type="PANTHER" id="PTHR30287:SF2">
    <property type="entry name" value="BLL1001 PROTEIN"/>
    <property type="match status" value="1"/>
</dbReference>
<sequence>MNLYFLFLYEYFKTHLPRFIFALLGISLGVGLFLSTTSNANKAEKSLVDFSMGYLKGDFNLKISPSRPGQSLDWQILSEIHSHPDLRNISAVRPRIQQEGISSDNLRVLYMGMDLTKEHLGIPLKDGTGSESSGPLEKTYVSRSLADKYKGRPFSLLLNGKNWEFKDYISVDMEGGFLIIEDISLIQEKLIELNGPDYLLLRSSDPNLFQTKENLQKILGANIKIETSEEIQEKSANALRSFQLNLLIISFISLLIAFFMVSNTMTGLYLSRERELGILRTLGLDVKSSIFLFLSQSVLLGSIGTILGIIFGIFFSGLDFFRPESGLVDKNLLATYSSISLFDLGLAAGLGILGSVISSVYPAIRAGKVPPLSILRDSQKEKRQIPNSRLAIYGGILFFASLGISNIPSPWKLPLPGLLGVGGVTIGITFSFPYLLSLFSSGVSKILDRSDKSFPFFRIGLEELKENPGRNTLTAATVMLAVSLVLCLTILTDSYKKSLNDWVDSEYPSDFTIINDRFFHSGIHGGVPKDLPEKIRDLGVSSYLDGFLVNTSFDTDKGNFIIHAYDFSVYQDKAERIENEVKEETDVLISSNMAHLKKLKVGDVLVAQTPFGKKNFHIKGIKEHFFSEKGTVMMDVRSYEKNFEFKTLNSIKLFLKKEYSDTSGVEYSKKKIMDFMKSDPEYKDLILLDSTQLREIYLYEINKVFRVLDSLKATAILISVISLLSSLVHTLYDKRRILGLLKYLGASQDQLGIILKTESVYLTGFGAFFGIISSLIMSPIILYVVNKNAFGWTLTFSFLPETPILILIFAPILGWISAVYPLRLLRKMSFQLSPE</sequence>
<dbReference type="InterPro" id="IPR003838">
    <property type="entry name" value="ABC3_permease_C"/>
</dbReference>
<dbReference type="PANTHER" id="PTHR30287">
    <property type="entry name" value="MEMBRANE COMPONENT OF PREDICTED ABC SUPERFAMILY METABOLITE UPTAKE TRANSPORTER"/>
    <property type="match status" value="1"/>
</dbReference>
<evidence type="ECO:0000256" key="3">
    <source>
        <dbReference type="ARBA" id="ARBA00022692"/>
    </source>
</evidence>
<comment type="subcellular location">
    <subcellularLocation>
        <location evidence="1">Cell membrane</location>
        <topology evidence="1">Multi-pass membrane protein</topology>
    </subcellularLocation>
</comment>
<evidence type="ECO:0000313" key="9">
    <source>
        <dbReference type="Proteomes" id="UP000231926"/>
    </source>
</evidence>
<feature type="transmembrane region" description="Helical" evidence="6">
    <location>
        <begin position="760"/>
        <end position="784"/>
    </location>
</feature>
<dbReference type="InterPro" id="IPR038766">
    <property type="entry name" value="Membrane_comp_ABC_pdt"/>
</dbReference>
<proteinExistence type="predicted"/>
<evidence type="ECO:0000256" key="4">
    <source>
        <dbReference type="ARBA" id="ARBA00022989"/>
    </source>
</evidence>
<keyword evidence="9" id="KW-1185">Reference proteome</keyword>
<feature type="transmembrane region" description="Helical" evidence="6">
    <location>
        <begin position="804"/>
        <end position="822"/>
    </location>
</feature>